<evidence type="ECO:0000313" key="1">
    <source>
        <dbReference type="EMBL" id="PKA56517.1"/>
    </source>
</evidence>
<name>A0A2I0ALT9_9ASPA</name>
<evidence type="ECO:0000313" key="2">
    <source>
        <dbReference type="Proteomes" id="UP000236161"/>
    </source>
</evidence>
<protein>
    <submittedName>
        <fullName evidence="1">Uncharacterized protein</fullName>
    </submittedName>
</protein>
<gene>
    <name evidence="1" type="ORF">AXF42_Ash015290</name>
</gene>
<accession>A0A2I0ALT9</accession>
<proteinExistence type="predicted"/>
<sequence>MSEWYELRSFDGRPTADARAGCMGGSVWIEKWVCNCGGGGSCGGDAGDGDGWIDHLPGGWRTRWLGLQRQRGSYRRGGYHQFLAEGLKWERVGILRKRFFEFPHGSVQDQGLKIYMMQDV</sequence>
<organism evidence="1 2">
    <name type="scientific">Apostasia shenzhenica</name>
    <dbReference type="NCBI Taxonomy" id="1088818"/>
    <lineage>
        <taxon>Eukaryota</taxon>
        <taxon>Viridiplantae</taxon>
        <taxon>Streptophyta</taxon>
        <taxon>Embryophyta</taxon>
        <taxon>Tracheophyta</taxon>
        <taxon>Spermatophyta</taxon>
        <taxon>Magnoliopsida</taxon>
        <taxon>Liliopsida</taxon>
        <taxon>Asparagales</taxon>
        <taxon>Orchidaceae</taxon>
        <taxon>Apostasioideae</taxon>
        <taxon>Apostasia</taxon>
    </lineage>
</organism>
<dbReference type="EMBL" id="KZ451971">
    <property type="protein sequence ID" value="PKA56517.1"/>
    <property type="molecule type" value="Genomic_DNA"/>
</dbReference>
<dbReference type="Proteomes" id="UP000236161">
    <property type="component" value="Unassembled WGS sequence"/>
</dbReference>
<keyword evidence="2" id="KW-1185">Reference proteome</keyword>
<dbReference type="AlphaFoldDB" id="A0A2I0ALT9"/>
<reference evidence="1 2" key="1">
    <citation type="journal article" date="2017" name="Nature">
        <title>The Apostasia genome and the evolution of orchids.</title>
        <authorList>
            <person name="Zhang G.Q."/>
            <person name="Liu K.W."/>
            <person name="Li Z."/>
            <person name="Lohaus R."/>
            <person name="Hsiao Y.Y."/>
            <person name="Niu S.C."/>
            <person name="Wang J.Y."/>
            <person name="Lin Y.C."/>
            <person name="Xu Q."/>
            <person name="Chen L.J."/>
            <person name="Yoshida K."/>
            <person name="Fujiwara S."/>
            <person name="Wang Z.W."/>
            <person name="Zhang Y.Q."/>
            <person name="Mitsuda N."/>
            <person name="Wang M."/>
            <person name="Liu G.H."/>
            <person name="Pecoraro L."/>
            <person name="Huang H.X."/>
            <person name="Xiao X.J."/>
            <person name="Lin M."/>
            <person name="Wu X.Y."/>
            <person name="Wu W.L."/>
            <person name="Chen Y.Y."/>
            <person name="Chang S.B."/>
            <person name="Sakamoto S."/>
            <person name="Ohme-Takagi M."/>
            <person name="Yagi M."/>
            <person name="Zeng S.J."/>
            <person name="Shen C.Y."/>
            <person name="Yeh C.M."/>
            <person name="Luo Y.B."/>
            <person name="Tsai W.C."/>
            <person name="Van de Peer Y."/>
            <person name="Liu Z.J."/>
        </authorList>
    </citation>
    <scope>NUCLEOTIDE SEQUENCE [LARGE SCALE GENOMIC DNA]</scope>
    <source>
        <strain evidence="2">cv. Shenzhen</strain>
        <tissue evidence="1">Stem</tissue>
    </source>
</reference>